<evidence type="ECO:0000256" key="1">
    <source>
        <dbReference type="SAM" id="SignalP"/>
    </source>
</evidence>
<dbReference type="Pfam" id="PF16233">
    <property type="entry name" value="DUF4893"/>
    <property type="match status" value="1"/>
</dbReference>
<dbReference type="Proteomes" id="UP000436801">
    <property type="component" value="Unassembled WGS sequence"/>
</dbReference>
<keyword evidence="1" id="KW-0732">Signal</keyword>
<dbReference type="EMBL" id="FNBI01000003">
    <property type="protein sequence ID" value="SDF34103.1"/>
    <property type="molecule type" value="Genomic_DNA"/>
</dbReference>
<dbReference type="AlphaFoldDB" id="A0A1G7KA37"/>
<feature type="signal peptide" evidence="1">
    <location>
        <begin position="1"/>
        <end position="19"/>
    </location>
</feature>
<evidence type="ECO:0000313" key="2">
    <source>
        <dbReference type="EMBL" id="MWC43779.1"/>
    </source>
</evidence>
<gene>
    <name evidence="2" type="ORF">GQR91_08910</name>
    <name evidence="3" type="ORF">SAMN05216557_10336</name>
</gene>
<dbReference type="Proteomes" id="UP000323502">
    <property type="component" value="Unassembled WGS sequence"/>
</dbReference>
<evidence type="ECO:0000313" key="4">
    <source>
        <dbReference type="Proteomes" id="UP000323502"/>
    </source>
</evidence>
<dbReference type="EMBL" id="WSUT01000005">
    <property type="protein sequence ID" value="MWC43779.1"/>
    <property type="molecule type" value="Genomic_DNA"/>
</dbReference>
<name>A0A1G7KA37_9SPHN</name>
<proteinExistence type="predicted"/>
<protein>
    <submittedName>
        <fullName evidence="2">DUF4893 domain-containing protein</fullName>
    </submittedName>
</protein>
<dbReference type="OrthoDB" id="9153930at2"/>
<reference evidence="2 5" key="2">
    <citation type="submission" date="2019-12" db="EMBL/GenBank/DDBJ databases">
        <authorList>
            <person name="Zheng J."/>
        </authorList>
    </citation>
    <scope>NUCLEOTIDE SEQUENCE [LARGE SCALE GENOMIC DNA]</scope>
    <source>
        <strain evidence="2 5">DSM 27347</strain>
    </source>
</reference>
<reference evidence="3 4" key="1">
    <citation type="submission" date="2016-10" db="EMBL/GenBank/DDBJ databases">
        <authorList>
            <person name="Varghese N."/>
            <person name="Submissions S."/>
        </authorList>
    </citation>
    <scope>NUCLEOTIDE SEQUENCE [LARGE SCALE GENOMIC DNA]</scope>
    <source>
        <strain evidence="3 4">S7-754</strain>
    </source>
</reference>
<evidence type="ECO:0000313" key="3">
    <source>
        <dbReference type="EMBL" id="SDF34103.1"/>
    </source>
</evidence>
<dbReference type="InterPro" id="IPR032609">
    <property type="entry name" value="DUF4893"/>
</dbReference>
<feature type="chain" id="PRO_5036307337" evidence="1">
    <location>
        <begin position="20"/>
        <end position="197"/>
    </location>
</feature>
<sequence length="197" mass="21490">MRGVLGAAVLVVVAGSAVAADRADWRRVATKEDRGRLRRWRDAWVEAMAQVRASEHARAAAALGALVDGDRALADPALPDGDYRCRTIKLGAKGMTRLRYVAYPFFGCRVSEGGSRLVKLDGSQRFAGRLYADTDARAVFLGTLMLADEARPLAYGRDRARDMVGIVERVGPARWRIAMPYPAYESLLDVVEIVPAG</sequence>
<keyword evidence="4" id="KW-1185">Reference proteome</keyword>
<dbReference type="RefSeq" id="WP_149682045.1">
    <property type="nucleotide sequence ID" value="NZ_FNBI01000003.1"/>
</dbReference>
<organism evidence="3 4">
    <name type="scientific">Sphingomonas carotinifaciens</name>
    <dbReference type="NCBI Taxonomy" id="1166323"/>
    <lineage>
        <taxon>Bacteria</taxon>
        <taxon>Pseudomonadati</taxon>
        <taxon>Pseudomonadota</taxon>
        <taxon>Alphaproteobacteria</taxon>
        <taxon>Sphingomonadales</taxon>
        <taxon>Sphingomonadaceae</taxon>
        <taxon>Sphingomonas</taxon>
    </lineage>
</organism>
<accession>A0A1G7KA37</accession>
<evidence type="ECO:0000313" key="5">
    <source>
        <dbReference type="Proteomes" id="UP000436801"/>
    </source>
</evidence>